<feature type="compositionally biased region" description="Basic residues" evidence="4">
    <location>
        <begin position="10"/>
        <end position="28"/>
    </location>
</feature>
<comment type="similarity">
    <text evidence="1">Belongs to the bacterial ribosomal protein bL28 family.</text>
</comment>
<dbReference type="GO" id="GO:0005840">
    <property type="term" value="C:ribosome"/>
    <property type="evidence" value="ECO:0007669"/>
    <property type="project" value="UniProtKB-KW"/>
</dbReference>
<dbReference type="KEGG" id="tra:Trad_0856"/>
<dbReference type="HOGENOM" id="CLU_064548_6_0_0"/>
<evidence type="ECO:0000256" key="1">
    <source>
        <dbReference type="ARBA" id="ARBA00008760"/>
    </source>
</evidence>
<dbReference type="Gene3D" id="2.20.150.30">
    <property type="match status" value="1"/>
</dbReference>
<accession>D7CU92</accession>
<reference evidence="6" key="1">
    <citation type="submission" date="2010-05" db="EMBL/GenBank/DDBJ databases">
        <title>The complete genome of Truepera radiovictris DSM 17093.</title>
        <authorList>
            <consortium name="US DOE Joint Genome Institute (JGI-PGF)"/>
            <person name="Lucas S."/>
            <person name="Copeland A."/>
            <person name="Lapidus A."/>
            <person name="Glavina del Rio T."/>
            <person name="Dalin E."/>
            <person name="Tice H."/>
            <person name="Bruce D."/>
            <person name="Goodwin L."/>
            <person name="Pitluck S."/>
            <person name="Kyrpides N."/>
            <person name="Mavromatis K."/>
            <person name="Ovchinnikova G."/>
            <person name="Munk A.C."/>
            <person name="Detter J.C."/>
            <person name="Han C."/>
            <person name="Tapia R."/>
            <person name="Land M."/>
            <person name="Hauser L."/>
            <person name="Markowitz V."/>
            <person name="Cheng J.-F."/>
            <person name="Hugenholtz P."/>
            <person name="Woyke T."/>
            <person name="Wu D."/>
            <person name="Tindall B."/>
            <person name="Pomrenke H.G."/>
            <person name="Brambilla E."/>
            <person name="Klenk H.-P."/>
            <person name="Eisen J.A."/>
        </authorList>
    </citation>
    <scope>NUCLEOTIDE SEQUENCE [LARGE SCALE GENOMIC DNA]</scope>
    <source>
        <strain evidence="6">DSM 17093 / CIP 108686 / LMG 22925 / RQ-24</strain>
    </source>
</reference>
<organism evidence="5 6">
    <name type="scientific">Truepera radiovictrix (strain DSM 17093 / CIP 108686 / LMG 22925 / RQ-24)</name>
    <dbReference type="NCBI Taxonomy" id="649638"/>
    <lineage>
        <taxon>Bacteria</taxon>
        <taxon>Thermotogati</taxon>
        <taxon>Deinococcota</taxon>
        <taxon>Deinococci</taxon>
        <taxon>Trueperales</taxon>
        <taxon>Trueperaceae</taxon>
        <taxon>Truepera</taxon>
    </lineage>
</organism>
<reference evidence="5 6" key="2">
    <citation type="journal article" date="2011" name="Stand. Genomic Sci.">
        <title>Complete genome sequence of Truepera radiovictrix type strain (RQ-24).</title>
        <authorList>
            <person name="Ivanova N."/>
            <person name="Rohde C."/>
            <person name="Munk C."/>
            <person name="Nolan M."/>
            <person name="Lucas S."/>
            <person name="Del Rio T.G."/>
            <person name="Tice H."/>
            <person name="Deshpande S."/>
            <person name="Cheng J.F."/>
            <person name="Tapia R."/>
            <person name="Han C."/>
            <person name="Goodwin L."/>
            <person name="Pitluck S."/>
            <person name="Liolios K."/>
            <person name="Mavromatis K."/>
            <person name="Mikhailova N."/>
            <person name="Pati A."/>
            <person name="Chen A."/>
            <person name="Palaniappan K."/>
            <person name="Land M."/>
            <person name="Hauser L."/>
            <person name="Chang Y.J."/>
            <person name="Jeffries C.D."/>
            <person name="Brambilla E."/>
            <person name="Rohde M."/>
            <person name="Goker M."/>
            <person name="Tindall B.J."/>
            <person name="Woyke T."/>
            <person name="Bristow J."/>
            <person name="Eisen J.A."/>
            <person name="Markowitz V."/>
            <person name="Hugenholtz P."/>
            <person name="Kyrpides N.C."/>
            <person name="Klenk H.P."/>
            <person name="Lapidus A."/>
        </authorList>
    </citation>
    <scope>NUCLEOTIDE SEQUENCE [LARGE SCALE GENOMIC DNA]</scope>
    <source>
        <strain evidence="6">DSM 17093 / CIP 108686 / LMG 22925 / RQ-24</strain>
    </source>
</reference>
<evidence type="ECO:0000256" key="4">
    <source>
        <dbReference type="SAM" id="MobiDB-lite"/>
    </source>
</evidence>
<evidence type="ECO:0000256" key="2">
    <source>
        <dbReference type="ARBA" id="ARBA00022980"/>
    </source>
</evidence>
<dbReference type="InterPro" id="IPR026569">
    <property type="entry name" value="Ribosomal_bL28"/>
</dbReference>
<dbReference type="Gene3D" id="2.30.170.40">
    <property type="entry name" value="Ribosomal protein L28/L24"/>
    <property type="match status" value="1"/>
</dbReference>
<evidence type="ECO:0000313" key="5">
    <source>
        <dbReference type="EMBL" id="ADI13990.1"/>
    </source>
</evidence>
<dbReference type="eggNOG" id="COG0227">
    <property type="taxonomic scope" value="Bacteria"/>
</dbReference>
<protein>
    <submittedName>
        <fullName evidence="5">Ribosomal protein L28</fullName>
    </submittedName>
</protein>
<keyword evidence="3" id="KW-0687">Ribonucleoprotein</keyword>
<dbReference type="InterPro" id="IPR037147">
    <property type="entry name" value="Ribosomal_bL28_sf"/>
</dbReference>
<evidence type="ECO:0000256" key="3">
    <source>
        <dbReference type="ARBA" id="ARBA00023274"/>
    </source>
</evidence>
<dbReference type="GO" id="GO:1990904">
    <property type="term" value="C:ribonucleoprotein complex"/>
    <property type="evidence" value="ECO:0007669"/>
    <property type="project" value="UniProtKB-KW"/>
</dbReference>
<keyword evidence="6" id="KW-1185">Reference proteome</keyword>
<dbReference type="RefSeq" id="WP_013177362.1">
    <property type="nucleotide sequence ID" value="NC_014221.1"/>
</dbReference>
<keyword evidence="2 5" id="KW-0689">Ribosomal protein</keyword>
<evidence type="ECO:0000313" key="6">
    <source>
        <dbReference type="Proteomes" id="UP000000379"/>
    </source>
</evidence>
<dbReference type="GO" id="GO:0003735">
    <property type="term" value="F:structural constituent of ribosome"/>
    <property type="evidence" value="ECO:0007669"/>
    <property type="project" value="InterPro"/>
</dbReference>
<dbReference type="AlphaFoldDB" id="D7CU92"/>
<dbReference type="InterPro" id="IPR034704">
    <property type="entry name" value="Ribosomal_bL28/bL31-like_sf"/>
</dbReference>
<dbReference type="OrthoDB" id="9805609at2"/>
<dbReference type="Proteomes" id="UP000000379">
    <property type="component" value="Chromosome"/>
</dbReference>
<sequence length="88" mass="9807">MPKVCAVTGRRTRRLTTSRRRGSAKRKGGVGLKKVGVHTRTQRPNLQKKTLWLGGRAQRVWLSAKALRSLDPTLLAPPLRAERRAGGR</sequence>
<gene>
    <name evidence="5" type="ordered locus">Trad_0856</name>
</gene>
<dbReference type="SUPFAM" id="SSF143800">
    <property type="entry name" value="L28p-like"/>
    <property type="match status" value="1"/>
</dbReference>
<feature type="region of interest" description="Disordered" evidence="4">
    <location>
        <begin position="1"/>
        <end position="30"/>
    </location>
</feature>
<dbReference type="Pfam" id="PF00830">
    <property type="entry name" value="Ribosomal_L28"/>
    <property type="match status" value="1"/>
</dbReference>
<dbReference type="EMBL" id="CP002049">
    <property type="protein sequence ID" value="ADI13990.1"/>
    <property type="molecule type" value="Genomic_DNA"/>
</dbReference>
<dbReference type="STRING" id="649638.Trad_0856"/>
<name>D7CU92_TRURR</name>
<proteinExistence type="inferred from homology"/>